<dbReference type="CDD" id="cd00033">
    <property type="entry name" value="CCP"/>
    <property type="match status" value="1"/>
</dbReference>
<evidence type="ECO:0000313" key="6">
    <source>
        <dbReference type="EMBL" id="GIY12305.1"/>
    </source>
</evidence>
<reference evidence="6 7" key="1">
    <citation type="submission" date="2021-06" db="EMBL/GenBank/DDBJ databases">
        <title>Caerostris extrusa draft genome.</title>
        <authorList>
            <person name="Kono N."/>
            <person name="Arakawa K."/>
        </authorList>
    </citation>
    <scope>NUCLEOTIDE SEQUENCE [LARGE SCALE GENOMIC DNA]</scope>
</reference>
<dbReference type="PANTHER" id="PTHR45785:SF7">
    <property type="entry name" value="COMPLEMENT FACTOR H"/>
    <property type="match status" value="1"/>
</dbReference>
<evidence type="ECO:0000256" key="1">
    <source>
        <dbReference type="ARBA" id="ARBA00022659"/>
    </source>
</evidence>
<keyword evidence="1 4" id="KW-0768">Sushi</keyword>
<dbReference type="PROSITE" id="PS50923">
    <property type="entry name" value="SUSHI"/>
    <property type="match status" value="1"/>
</dbReference>
<evidence type="ECO:0000313" key="7">
    <source>
        <dbReference type="Proteomes" id="UP001054945"/>
    </source>
</evidence>
<dbReference type="InterPro" id="IPR051503">
    <property type="entry name" value="ComplSys_Reg/VirEntry_Med"/>
</dbReference>
<dbReference type="InterPro" id="IPR000436">
    <property type="entry name" value="Sushi_SCR_CCP_dom"/>
</dbReference>
<dbReference type="SMART" id="SM00032">
    <property type="entry name" value="CCP"/>
    <property type="match status" value="2"/>
</dbReference>
<dbReference type="Gene3D" id="2.10.70.10">
    <property type="entry name" value="Complement Module, domain 1"/>
    <property type="match status" value="2"/>
</dbReference>
<feature type="domain" description="Sushi" evidence="5">
    <location>
        <begin position="47"/>
        <end position="111"/>
    </location>
</feature>
<dbReference type="Proteomes" id="UP001054945">
    <property type="component" value="Unassembled WGS sequence"/>
</dbReference>
<evidence type="ECO:0000256" key="4">
    <source>
        <dbReference type="PROSITE-ProRule" id="PRU00302"/>
    </source>
</evidence>
<comment type="caution">
    <text evidence="4">Lacks conserved residue(s) required for the propagation of feature annotation.</text>
</comment>
<comment type="caution">
    <text evidence="6">The sequence shown here is derived from an EMBL/GenBank/DDBJ whole genome shotgun (WGS) entry which is preliminary data.</text>
</comment>
<feature type="disulfide bond" evidence="4">
    <location>
        <begin position="82"/>
        <end position="109"/>
    </location>
</feature>
<dbReference type="Pfam" id="PF00084">
    <property type="entry name" value="Sushi"/>
    <property type="match status" value="1"/>
</dbReference>
<accession>A0AAV4QW13</accession>
<gene>
    <name evidence="6" type="primary">lev-9_1</name>
    <name evidence="6" type="ORF">CEXT_426891</name>
</gene>
<keyword evidence="2" id="KW-0732">Signal</keyword>
<dbReference type="GO" id="GO:0001851">
    <property type="term" value="F:complement component C3b binding"/>
    <property type="evidence" value="ECO:0007669"/>
    <property type="project" value="TreeGrafter"/>
</dbReference>
<dbReference type="PANTHER" id="PTHR45785">
    <property type="entry name" value="COMPLEMENT FACTOR H-RELATED"/>
    <property type="match status" value="1"/>
</dbReference>
<proteinExistence type="predicted"/>
<dbReference type="SUPFAM" id="SSF57535">
    <property type="entry name" value="Complement control module/SCR domain"/>
    <property type="match status" value="2"/>
</dbReference>
<sequence length="182" mass="20596">MFASDLTCERDLILMLVAYQTEMKKAYDVQLNCMCFYRKQTIFLPTAPCRIPYTNHGVYHHFDKEAEAKSLLEHSEVVTLTCDEGFQLLGPEALRCWYGEWAVNKMPKCLPGPCELREIANGTYLDGYRAGLTISHGSSVRYNCETDFAKAVPDPVQCLEGKLRSDVPKCMPVASKRRKAVS</sequence>
<organism evidence="6 7">
    <name type="scientific">Caerostris extrusa</name>
    <name type="common">Bark spider</name>
    <name type="synonym">Caerostris bankana</name>
    <dbReference type="NCBI Taxonomy" id="172846"/>
    <lineage>
        <taxon>Eukaryota</taxon>
        <taxon>Metazoa</taxon>
        <taxon>Ecdysozoa</taxon>
        <taxon>Arthropoda</taxon>
        <taxon>Chelicerata</taxon>
        <taxon>Arachnida</taxon>
        <taxon>Araneae</taxon>
        <taxon>Araneomorphae</taxon>
        <taxon>Entelegynae</taxon>
        <taxon>Araneoidea</taxon>
        <taxon>Araneidae</taxon>
        <taxon>Caerostris</taxon>
    </lineage>
</organism>
<evidence type="ECO:0000256" key="3">
    <source>
        <dbReference type="ARBA" id="ARBA00023157"/>
    </source>
</evidence>
<evidence type="ECO:0000256" key="2">
    <source>
        <dbReference type="ARBA" id="ARBA00022729"/>
    </source>
</evidence>
<dbReference type="EMBL" id="BPLR01006772">
    <property type="protein sequence ID" value="GIY12305.1"/>
    <property type="molecule type" value="Genomic_DNA"/>
</dbReference>
<dbReference type="GO" id="GO:0005615">
    <property type="term" value="C:extracellular space"/>
    <property type="evidence" value="ECO:0007669"/>
    <property type="project" value="TreeGrafter"/>
</dbReference>
<name>A0AAV4QW13_CAEEX</name>
<keyword evidence="3 4" id="KW-1015">Disulfide bond</keyword>
<dbReference type="GO" id="GO:0006956">
    <property type="term" value="P:complement activation"/>
    <property type="evidence" value="ECO:0007669"/>
    <property type="project" value="TreeGrafter"/>
</dbReference>
<evidence type="ECO:0000259" key="5">
    <source>
        <dbReference type="PROSITE" id="PS50923"/>
    </source>
</evidence>
<protein>
    <submittedName>
        <fullName evidence="6">Protein lev-9</fullName>
    </submittedName>
</protein>
<dbReference type="InterPro" id="IPR035976">
    <property type="entry name" value="Sushi/SCR/CCP_sf"/>
</dbReference>
<keyword evidence="7" id="KW-1185">Reference proteome</keyword>
<dbReference type="AlphaFoldDB" id="A0AAV4QW13"/>